<organism evidence="1 2">
    <name type="scientific">Eumeta variegata</name>
    <name type="common">Bagworm moth</name>
    <name type="synonym">Eumeta japonica</name>
    <dbReference type="NCBI Taxonomy" id="151549"/>
    <lineage>
        <taxon>Eukaryota</taxon>
        <taxon>Metazoa</taxon>
        <taxon>Ecdysozoa</taxon>
        <taxon>Arthropoda</taxon>
        <taxon>Hexapoda</taxon>
        <taxon>Insecta</taxon>
        <taxon>Pterygota</taxon>
        <taxon>Neoptera</taxon>
        <taxon>Endopterygota</taxon>
        <taxon>Lepidoptera</taxon>
        <taxon>Glossata</taxon>
        <taxon>Ditrysia</taxon>
        <taxon>Tineoidea</taxon>
        <taxon>Psychidae</taxon>
        <taxon>Oiketicinae</taxon>
        <taxon>Eumeta</taxon>
    </lineage>
</organism>
<dbReference type="EMBL" id="BGZK01000190">
    <property type="protein sequence ID" value="GBP27188.1"/>
    <property type="molecule type" value="Genomic_DNA"/>
</dbReference>
<reference evidence="1 2" key="1">
    <citation type="journal article" date="2019" name="Commun. Biol.">
        <title>The bagworm genome reveals a unique fibroin gene that provides high tensile strength.</title>
        <authorList>
            <person name="Kono N."/>
            <person name="Nakamura H."/>
            <person name="Ohtoshi R."/>
            <person name="Tomita M."/>
            <person name="Numata K."/>
            <person name="Arakawa K."/>
        </authorList>
    </citation>
    <scope>NUCLEOTIDE SEQUENCE [LARGE SCALE GENOMIC DNA]</scope>
</reference>
<dbReference type="AlphaFoldDB" id="A0A4C1UL54"/>
<name>A0A4C1UL54_EUMVA</name>
<sequence>MNVSLCGNRTHASSAVSGAIADGGNRAAGQSTVGEKRPIELAVGKTLRAQMYACHLYGLTLPPDRAVISHTRLSIAITSQIFVQMTWYKRQTFSGNPSFGVRRLYIFIFIYVRRYRRPPRRTPTEVPVSHALSTVWFVSCAFLCLCHPLYCRHGDLECYKLPAIARSAARVPLK</sequence>
<keyword evidence="2" id="KW-1185">Reference proteome</keyword>
<protein>
    <submittedName>
        <fullName evidence="1">Uncharacterized protein</fullName>
    </submittedName>
</protein>
<comment type="caution">
    <text evidence="1">The sequence shown here is derived from an EMBL/GenBank/DDBJ whole genome shotgun (WGS) entry which is preliminary data.</text>
</comment>
<dbReference type="Proteomes" id="UP000299102">
    <property type="component" value="Unassembled WGS sequence"/>
</dbReference>
<evidence type="ECO:0000313" key="1">
    <source>
        <dbReference type="EMBL" id="GBP27188.1"/>
    </source>
</evidence>
<evidence type="ECO:0000313" key="2">
    <source>
        <dbReference type="Proteomes" id="UP000299102"/>
    </source>
</evidence>
<gene>
    <name evidence="1" type="ORF">EVAR_15961_1</name>
</gene>
<proteinExistence type="predicted"/>
<accession>A0A4C1UL54</accession>